<dbReference type="CDD" id="cd11377">
    <property type="entry name" value="Pro-peptidase_S53"/>
    <property type="match status" value="1"/>
</dbReference>
<evidence type="ECO:0000313" key="12">
    <source>
        <dbReference type="Proteomes" id="UP001642502"/>
    </source>
</evidence>
<evidence type="ECO:0000259" key="10">
    <source>
        <dbReference type="PROSITE" id="PS51695"/>
    </source>
</evidence>
<feature type="binding site" evidence="8">
    <location>
        <position position="667"/>
    </location>
    <ligand>
        <name>Ca(2+)</name>
        <dbReference type="ChEBI" id="CHEBI:29108"/>
    </ligand>
</feature>
<evidence type="ECO:0000256" key="2">
    <source>
        <dbReference type="ARBA" id="ARBA00022670"/>
    </source>
</evidence>
<sequence>MHLNALTCAAILGYFSVQVAAGPVADDNNLAGYARQAHAVDNVAEPTFKKAKRVIPDTHVLHERQALTWASQWQKVERAAPDAILPMRIGLKQRNVDEGHDRLMALSDPKSPDYGKHMSAKEVIDFFAPDRTSVDAVVNWLTSAGIHVDRITQSANKQWIQFDATAAEAEELLKTEYHFFEHTTSGDIDLGADDYHVPNDVKDHIDYVTPGIRLRQDLGKNQKKQHVEKLKREVRRTLTTRSLDKGEAAVGIADAFISLKPKNTTVCATYASPECMRYVYGIPLGTTATPGNELGIYESLGDHYSKIDLDVFMNEFAPFVPNGTYPIPRLIDGSYAETKEIWAGEEANLDFMTAIPLIYPQQTVLFQTDNDRSSLNASYKGMFNTFFDGIDGSYCSFEAFGEKGNCVTPECLDPIYPNPSGGGYQGSLQCGVFQPTNVITISYSYSEVDMPESYVKRQCLEVMKLGLQGVTVVMASGDYGIGSFYDDGGNPDGCGGSNGTIFMPQALAVCPYVLAVGSTVFKLKEPITTCKKPKYYDMATQWFSSGGGFSNYFPTPNWQVQAVRDYFEHTDVPFKGYQNMGNSNFSEAGDGVYHIGGRGYPDVSAIGDDFIIALEGSWHLLSGTSISTVVWGSVLTLINEHRLKNGMKTLGFVTPALYAYPQVMNDVTLGDNERCHMPGFTASKGWDPVSGLGTPNYPKLLELFMHFTNSG</sequence>
<feature type="active site" description="Charge relay system" evidence="8">
    <location>
        <position position="346"/>
    </location>
</feature>
<feature type="chain" id="PRO_5047004018" description="Peptidase S53 domain-containing protein" evidence="9">
    <location>
        <begin position="22"/>
        <end position="711"/>
    </location>
</feature>
<dbReference type="EMBL" id="CAWUON010000006">
    <property type="protein sequence ID" value="CAK7264275.1"/>
    <property type="molecule type" value="Genomic_DNA"/>
</dbReference>
<dbReference type="InterPro" id="IPR015366">
    <property type="entry name" value="S53_propep"/>
</dbReference>
<evidence type="ECO:0000256" key="7">
    <source>
        <dbReference type="ARBA" id="ARBA00023145"/>
    </source>
</evidence>
<dbReference type="PANTHER" id="PTHR14218:SF19">
    <property type="entry name" value="SERINE PROTEASE AORO, PUTATIVE (AFU_ORTHOLOGUE AFUA_6G10250)-RELATED"/>
    <property type="match status" value="1"/>
</dbReference>
<dbReference type="Gene3D" id="3.40.50.200">
    <property type="entry name" value="Peptidase S8/S53 domain"/>
    <property type="match status" value="1"/>
</dbReference>
<accession>A0ABP0D7U1</accession>
<feature type="binding site" evidence="8">
    <location>
        <position position="685"/>
    </location>
    <ligand>
        <name>Ca(2+)</name>
        <dbReference type="ChEBI" id="CHEBI:29108"/>
    </ligand>
</feature>
<evidence type="ECO:0000256" key="3">
    <source>
        <dbReference type="ARBA" id="ARBA00022723"/>
    </source>
</evidence>
<keyword evidence="5 8" id="KW-0720">Serine protease</keyword>
<keyword evidence="12" id="KW-1185">Reference proteome</keyword>
<dbReference type="SUPFAM" id="SSF54897">
    <property type="entry name" value="Protease propeptides/inhibitors"/>
    <property type="match status" value="1"/>
</dbReference>
<dbReference type="InterPro" id="IPR036852">
    <property type="entry name" value="Peptidase_S8/S53_dom_sf"/>
</dbReference>
<evidence type="ECO:0000256" key="5">
    <source>
        <dbReference type="ARBA" id="ARBA00022825"/>
    </source>
</evidence>
<feature type="active site" description="Charge relay system" evidence="8">
    <location>
        <position position="625"/>
    </location>
</feature>
<keyword evidence="6 8" id="KW-0106">Calcium</keyword>
<keyword evidence="3 8" id="KW-0479">Metal-binding</keyword>
<comment type="cofactor">
    <cofactor evidence="8">
        <name>Ca(2+)</name>
        <dbReference type="ChEBI" id="CHEBI:29108"/>
    </cofactor>
    <text evidence="8">Binds 1 Ca(2+) ion per subunit.</text>
</comment>
<dbReference type="InterPro" id="IPR050819">
    <property type="entry name" value="Tripeptidyl-peptidase_I"/>
</dbReference>
<feature type="domain" description="Peptidase S53" evidence="10">
    <location>
        <begin position="270"/>
        <end position="707"/>
    </location>
</feature>
<reference evidence="11 12" key="1">
    <citation type="submission" date="2024-01" db="EMBL/GenBank/DDBJ databases">
        <authorList>
            <person name="Allen C."/>
            <person name="Tagirdzhanova G."/>
        </authorList>
    </citation>
    <scope>NUCLEOTIDE SEQUENCE [LARGE SCALE GENOMIC DNA]</scope>
    <source>
        <strain evidence="11 12">CBS 119000</strain>
    </source>
</reference>
<evidence type="ECO:0000256" key="4">
    <source>
        <dbReference type="ARBA" id="ARBA00022801"/>
    </source>
</evidence>
<dbReference type="SUPFAM" id="SSF52743">
    <property type="entry name" value="Subtilisin-like"/>
    <property type="match status" value="1"/>
</dbReference>
<feature type="binding site" evidence="8">
    <location>
        <position position="687"/>
    </location>
    <ligand>
        <name>Ca(2+)</name>
        <dbReference type="ChEBI" id="CHEBI:29108"/>
    </ligand>
</feature>
<keyword evidence="7" id="KW-0865">Zymogen</keyword>
<protein>
    <recommendedName>
        <fullName evidence="10">Peptidase S53 domain-containing protein</fullName>
    </recommendedName>
</protein>
<dbReference type="Pfam" id="PF09286">
    <property type="entry name" value="Pro-kuma_activ"/>
    <property type="match status" value="1"/>
</dbReference>
<dbReference type="Proteomes" id="UP001642502">
    <property type="component" value="Unassembled WGS sequence"/>
</dbReference>
<proteinExistence type="predicted"/>
<comment type="subcellular location">
    <subcellularLocation>
        <location evidence="1">Secreted</location>
        <location evidence="1">Extracellular space</location>
    </subcellularLocation>
</comment>
<dbReference type="SMART" id="SM00944">
    <property type="entry name" value="Pro-kuma_activ"/>
    <property type="match status" value="1"/>
</dbReference>
<evidence type="ECO:0000256" key="6">
    <source>
        <dbReference type="ARBA" id="ARBA00022837"/>
    </source>
</evidence>
<feature type="signal peptide" evidence="9">
    <location>
        <begin position="1"/>
        <end position="21"/>
    </location>
</feature>
<gene>
    <name evidence="11" type="ORF">SEPCBS119000_000905</name>
</gene>
<dbReference type="CDD" id="cd04056">
    <property type="entry name" value="Peptidases_S53"/>
    <property type="match status" value="1"/>
</dbReference>
<evidence type="ECO:0000313" key="11">
    <source>
        <dbReference type="EMBL" id="CAK7264275.1"/>
    </source>
</evidence>
<organism evidence="11 12">
    <name type="scientific">Sporothrix epigloea</name>
    <dbReference type="NCBI Taxonomy" id="1892477"/>
    <lineage>
        <taxon>Eukaryota</taxon>
        <taxon>Fungi</taxon>
        <taxon>Dikarya</taxon>
        <taxon>Ascomycota</taxon>
        <taxon>Pezizomycotina</taxon>
        <taxon>Sordariomycetes</taxon>
        <taxon>Sordariomycetidae</taxon>
        <taxon>Ophiostomatales</taxon>
        <taxon>Ophiostomataceae</taxon>
        <taxon>Sporothrix</taxon>
    </lineage>
</organism>
<evidence type="ECO:0000256" key="9">
    <source>
        <dbReference type="SAM" id="SignalP"/>
    </source>
</evidence>
<dbReference type="PROSITE" id="PS51695">
    <property type="entry name" value="SEDOLISIN"/>
    <property type="match status" value="1"/>
</dbReference>
<comment type="caution">
    <text evidence="11">The sequence shown here is derived from an EMBL/GenBank/DDBJ whole genome shotgun (WGS) entry which is preliminary data.</text>
</comment>
<evidence type="ECO:0000256" key="8">
    <source>
        <dbReference type="PROSITE-ProRule" id="PRU01032"/>
    </source>
</evidence>
<keyword evidence="2 8" id="KW-0645">Protease</keyword>
<evidence type="ECO:0000256" key="1">
    <source>
        <dbReference type="ARBA" id="ARBA00004239"/>
    </source>
</evidence>
<feature type="active site" description="Charge relay system" evidence="8">
    <location>
        <position position="350"/>
    </location>
</feature>
<dbReference type="PANTHER" id="PTHR14218">
    <property type="entry name" value="PROTEASE S8 TRIPEPTIDYL PEPTIDASE I CLN2"/>
    <property type="match status" value="1"/>
</dbReference>
<keyword evidence="4 8" id="KW-0378">Hydrolase</keyword>
<feature type="binding site" evidence="8">
    <location>
        <position position="666"/>
    </location>
    <ligand>
        <name>Ca(2+)</name>
        <dbReference type="ChEBI" id="CHEBI:29108"/>
    </ligand>
</feature>
<dbReference type="InterPro" id="IPR030400">
    <property type="entry name" value="Sedolisin_dom"/>
</dbReference>
<name>A0ABP0D7U1_9PEZI</name>
<keyword evidence="9" id="KW-0732">Signal</keyword>